<dbReference type="PANTHER" id="PTHR33164:SF43">
    <property type="entry name" value="HTH-TYPE TRANSCRIPTIONAL REPRESSOR YETL"/>
    <property type="match status" value="1"/>
</dbReference>
<evidence type="ECO:0000256" key="2">
    <source>
        <dbReference type="ARBA" id="ARBA00023026"/>
    </source>
</evidence>
<reference evidence="7 8" key="1">
    <citation type="submission" date="2014-08" db="EMBL/GenBank/DDBJ databases">
        <title>Genomic and Phenotypic Diversity of Colwellia psychrerythraea strains from Disparate Marine Basins.</title>
        <authorList>
            <person name="Techtmann S.M."/>
            <person name="Stelling S.C."/>
            <person name="Utturkar S.M."/>
            <person name="Alshibli N."/>
            <person name="Harris A."/>
            <person name="Brown S.D."/>
            <person name="Hazen T.C."/>
        </authorList>
    </citation>
    <scope>NUCLEOTIDE SEQUENCE [LARGE SCALE GENOMIC DNA]</scope>
    <source>
        <strain evidence="7 8">ND2E</strain>
    </source>
</reference>
<dbReference type="InterPro" id="IPR055166">
    <property type="entry name" value="Transc_reg_Sar_Rot_HTH"/>
</dbReference>
<dbReference type="GO" id="GO:0003700">
    <property type="term" value="F:DNA-binding transcription factor activity"/>
    <property type="evidence" value="ECO:0007669"/>
    <property type="project" value="InterPro"/>
</dbReference>
<dbReference type="PROSITE" id="PS01117">
    <property type="entry name" value="HTH_MARR_1"/>
    <property type="match status" value="1"/>
</dbReference>
<dbReference type="GO" id="GO:0006950">
    <property type="term" value="P:response to stress"/>
    <property type="evidence" value="ECO:0007669"/>
    <property type="project" value="TreeGrafter"/>
</dbReference>
<dbReference type="AlphaFoldDB" id="A0A099KVH2"/>
<dbReference type="SMART" id="SM00347">
    <property type="entry name" value="HTH_MARR"/>
    <property type="match status" value="1"/>
</dbReference>
<evidence type="ECO:0000313" key="8">
    <source>
        <dbReference type="Proteomes" id="UP000029843"/>
    </source>
</evidence>
<dbReference type="InterPro" id="IPR036390">
    <property type="entry name" value="WH_DNA-bd_sf"/>
</dbReference>
<dbReference type="InterPro" id="IPR000835">
    <property type="entry name" value="HTH_MarR-typ"/>
</dbReference>
<evidence type="ECO:0000256" key="1">
    <source>
        <dbReference type="ARBA" id="ARBA00023015"/>
    </source>
</evidence>
<dbReference type="RefSeq" id="WP_033092517.1">
    <property type="nucleotide sequence ID" value="NZ_JQED01000005.1"/>
</dbReference>
<dbReference type="Proteomes" id="UP000029843">
    <property type="component" value="Unassembled WGS sequence"/>
</dbReference>
<keyword evidence="3" id="KW-0238">DNA-binding</keyword>
<gene>
    <name evidence="7" type="ORF">ND2E_1770</name>
</gene>
<dbReference type="PROSITE" id="PS50995">
    <property type="entry name" value="HTH_MARR_2"/>
    <property type="match status" value="1"/>
</dbReference>
<dbReference type="Gene3D" id="1.10.10.10">
    <property type="entry name" value="Winged helix-like DNA-binding domain superfamily/Winged helix DNA-binding domain"/>
    <property type="match status" value="1"/>
</dbReference>
<dbReference type="PANTHER" id="PTHR33164">
    <property type="entry name" value="TRANSCRIPTIONAL REGULATOR, MARR FAMILY"/>
    <property type="match status" value="1"/>
</dbReference>
<dbReference type="GO" id="GO:0003677">
    <property type="term" value="F:DNA binding"/>
    <property type="evidence" value="ECO:0007669"/>
    <property type="project" value="UniProtKB-KW"/>
</dbReference>
<proteinExistence type="predicted"/>
<accession>A0A099KVH2</accession>
<evidence type="ECO:0000313" key="7">
    <source>
        <dbReference type="EMBL" id="KGJ94581.1"/>
    </source>
</evidence>
<dbReference type="EMBL" id="JQED01000005">
    <property type="protein sequence ID" value="KGJ94581.1"/>
    <property type="molecule type" value="Genomic_DNA"/>
</dbReference>
<evidence type="ECO:0000256" key="4">
    <source>
        <dbReference type="ARBA" id="ARBA00023163"/>
    </source>
</evidence>
<keyword evidence="2" id="KW-0843">Virulence</keyword>
<dbReference type="PATRIC" id="fig|28229.4.peg.782"/>
<name>A0A099KVH2_COLPS</name>
<dbReference type="InterPro" id="IPR039422">
    <property type="entry name" value="MarR/SlyA-like"/>
</dbReference>
<organism evidence="7 8">
    <name type="scientific">Colwellia psychrerythraea</name>
    <name type="common">Vibrio psychroerythus</name>
    <dbReference type="NCBI Taxonomy" id="28229"/>
    <lineage>
        <taxon>Bacteria</taxon>
        <taxon>Pseudomonadati</taxon>
        <taxon>Pseudomonadota</taxon>
        <taxon>Gammaproteobacteria</taxon>
        <taxon>Alteromonadales</taxon>
        <taxon>Colwelliaceae</taxon>
        <taxon>Colwellia</taxon>
    </lineage>
</organism>
<dbReference type="SUPFAM" id="SSF46785">
    <property type="entry name" value="Winged helix' DNA-binding domain"/>
    <property type="match status" value="1"/>
</dbReference>
<sequence length="143" mass="15920">MANKQSIIDASYPIESKVYALIACIGQEQKMKMTSRIKHTGVSLTQLQILHILSEAPKEGLTINQVKKFMVDDSPNVSRAVNKLVDAGHVVKARSQIDQRIVHVQITESGNKTHVDCDKELLALSLGLSEREIKQLYSLLVKI</sequence>
<protein>
    <recommendedName>
        <fullName evidence="5">HTH-type transcriptional regulator MgrA</fullName>
    </recommendedName>
</protein>
<evidence type="ECO:0000256" key="3">
    <source>
        <dbReference type="ARBA" id="ARBA00023125"/>
    </source>
</evidence>
<comment type="caution">
    <text evidence="7">The sequence shown here is derived from an EMBL/GenBank/DDBJ whole genome shotgun (WGS) entry which is preliminary data.</text>
</comment>
<feature type="domain" description="HTH marR-type" evidence="6">
    <location>
        <begin position="15"/>
        <end position="143"/>
    </location>
</feature>
<dbReference type="Pfam" id="PF22381">
    <property type="entry name" value="Staph_reg_Sar_Rot"/>
    <property type="match status" value="1"/>
</dbReference>
<keyword evidence="1" id="KW-0805">Transcription regulation</keyword>
<keyword evidence="4" id="KW-0804">Transcription</keyword>
<dbReference type="InterPro" id="IPR023187">
    <property type="entry name" value="Tscrpt_reg_MarR-type_CS"/>
</dbReference>
<dbReference type="InterPro" id="IPR036388">
    <property type="entry name" value="WH-like_DNA-bd_sf"/>
</dbReference>
<evidence type="ECO:0000259" key="6">
    <source>
        <dbReference type="PROSITE" id="PS50995"/>
    </source>
</evidence>
<evidence type="ECO:0000256" key="5">
    <source>
        <dbReference type="ARBA" id="ARBA00040307"/>
    </source>
</evidence>